<evidence type="ECO:0000313" key="4">
    <source>
        <dbReference type="Proteomes" id="UP000609651"/>
    </source>
</evidence>
<evidence type="ECO:0000313" key="3">
    <source>
        <dbReference type="EMBL" id="NNJ25137.1"/>
    </source>
</evidence>
<feature type="signal peptide" evidence="2">
    <location>
        <begin position="1"/>
        <end position="31"/>
    </location>
</feature>
<comment type="caution">
    <text evidence="3">The sequence shown here is derived from an EMBL/GenBank/DDBJ whole genome shotgun (WGS) entry which is preliminary data.</text>
</comment>
<feature type="chain" id="PRO_5045657651" description="Secreted protein" evidence="2">
    <location>
        <begin position="32"/>
        <end position="213"/>
    </location>
</feature>
<name>A0ABX1VAL6_9PLAN</name>
<sequence length="213" mass="22192">MKRPARQRGVAWVTLLAMIVCQLPAPIPVPAAAVGENGKDRSELYPCRDRPCGCASASACWTGCCCFTNAQKVAWAKANGVSIPAFVHDAAKREAAAESAAPAGKSCCGTTKPQNESKPAPKASCCGTKRGGCDSDADVDDDAPPAPLGWMAQKCRGEIAACGALPWALRPILFDGELPAPIEWERPRSVCVATLDAEPPTPPPRLLLAASAL</sequence>
<evidence type="ECO:0008006" key="5">
    <source>
        <dbReference type="Google" id="ProtNLM"/>
    </source>
</evidence>
<reference evidence="3 4" key="1">
    <citation type="journal article" date="2020" name="Syst. Appl. Microbiol.">
        <title>Alienimonas chondri sp. nov., a novel planctomycete isolated from the biofilm of the red alga Chondrus crispus.</title>
        <authorList>
            <person name="Vitorino I."/>
            <person name="Albuquerque L."/>
            <person name="Wiegand S."/>
            <person name="Kallscheuer N."/>
            <person name="da Costa M.S."/>
            <person name="Lobo-da-Cunha A."/>
            <person name="Jogler C."/>
            <person name="Lage O.M."/>
        </authorList>
    </citation>
    <scope>NUCLEOTIDE SEQUENCE [LARGE SCALE GENOMIC DNA]</scope>
    <source>
        <strain evidence="3 4">LzC2</strain>
    </source>
</reference>
<gene>
    <name evidence="3" type="ORF">LzC2_12000</name>
</gene>
<feature type="compositionally biased region" description="Polar residues" evidence="1">
    <location>
        <begin position="108"/>
        <end position="117"/>
    </location>
</feature>
<evidence type="ECO:0000256" key="1">
    <source>
        <dbReference type="SAM" id="MobiDB-lite"/>
    </source>
</evidence>
<organism evidence="3 4">
    <name type="scientific">Alienimonas chondri</name>
    <dbReference type="NCBI Taxonomy" id="2681879"/>
    <lineage>
        <taxon>Bacteria</taxon>
        <taxon>Pseudomonadati</taxon>
        <taxon>Planctomycetota</taxon>
        <taxon>Planctomycetia</taxon>
        <taxon>Planctomycetales</taxon>
        <taxon>Planctomycetaceae</taxon>
        <taxon>Alienimonas</taxon>
    </lineage>
</organism>
<proteinExistence type="predicted"/>
<evidence type="ECO:0000256" key="2">
    <source>
        <dbReference type="SAM" id="SignalP"/>
    </source>
</evidence>
<keyword evidence="2" id="KW-0732">Signal</keyword>
<feature type="region of interest" description="Disordered" evidence="1">
    <location>
        <begin position="103"/>
        <end position="124"/>
    </location>
</feature>
<dbReference type="EMBL" id="WTPX01000026">
    <property type="protein sequence ID" value="NNJ25137.1"/>
    <property type="molecule type" value="Genomic_DNA"/>
</dbReference>
<keyword evidence="4" id="KW-1185">Reference proteome</keyword>
<accession>A0ABX1VAL6</accession>
<dbReference type="Proteomes" id="UP000609651">
    <property type="component" value="Unassembled WGS sequence"/>
</dbReference>
<protein>
    <recommendedName>
        <fullName evidence="5">Secreted protein</fullName>
    </recommendedName>
</protein>